<evidence type="ECO:0000313" key="2">
    <source>
        <dbReference type="Proteomes" id="UP000244855"/>
    </source>
</evidence>
<accession>A0A2V1D0Y0</accession>
<keyword evidence="2" id="KW-1185">Reference proteome</keyword>
<name>A0A2V1D0Y0_9PLEO</name>
<evidence type="ECO:0000313" key="1">
    <source>
        <dbReference type="EMBL" id="PVH91707.1"/>
    </source>
</evidence>
<sequence length="95" mass="10928">MLLLWSLLRHHLSLHRHPSYFITCLHAITCLYPITCSRSIPRTSGRVCTRPYHIRKTRKNRKEGSSSGFIWHHLDAGSFESAMFACNTEVLSESA</sequence>
<protein>
    <submittedName>
        <fullName evidence="1">Uncharacterized protein</fullName>
    </submittedName>
</protein>
<dbReference type="AlphaFoldDB" id="A0A2V1D0Y0"/>
<proteinExistence type="predicted"/>
<reference evidence="1 2" key="1">
    <citation type="journal article" date="2018" name="Sci. Rep.">
        <title>Comparative genomics provides insights into the lifestyle and reveals functional heterogeneity of dark septate endophytic fungi.</title>
        <authorList>
            <person name="Knapp D.G."/>
            <person name="Nemeth J.B."/>
            <person name="Barry K."/>
            <person name="Hainaut M."/>
            <person name="Henrissat B."/>
            <person name="Johnson J."/>
            <person name="Kuo A."/>
            <person name="Lim J.H.P."/>
            <person name="Lipzen A."/>
            <person name="Nolan M."/>
            <person name="Ohm R.A."/>
            <person name="Tamas L."/>
            <person name="Grigoriev I.V."/>
            <person name="Spatafora J.W."/>
            <person name="Nagy L.G."/>
            <person name="Kovacs G.M."/>
        </authorList>
    </citation>
    <scope>NUCLEOTIDE SEQUENCE [LARGE SCALE GENOMIC DNA]</scope>
    <source>
        <strain evidence="1 2">DSE2036</strain>
    </source>
</reference>
<dbReference type="EMBL" id="KZ805796">
    <property type="protein sequence ID" value="PVH91707.1"/>
    <property type="molecule type" value="Genomic_DNA"/>
</dbReference>
<dbReference type="Proteomes" id="UP000244855">
    <property type="component" value="Unassembled WGS sequence"/>
</dbReference>
<gene>
    <name evidence="1" type="ORF">DM02DRAFT_320675</name>
</gene>
<organism evidence="1 2">
    <name type="scientific">Periconia macrospinosa</name>
    <dbReference type="NCBI Taxonomy" id="97972"/>
    <lineage>
        <taxon>Eukaryota</taxon>
        <taxon>Fungi</taxon>
        <taxon>Dikarya</taxon>
        <taxon>Ascomycota</taxon>
        <taxon>Pezizomycotina</taxon>
        <taxon>Dothideomycetes</taxon>
        <taxon>Pleosporomycetidae</taxon>
        <taxon>Pleosporales</taxon>
        <taxon>Massarineae</taxon>
        <taxon>Periconiaceae</taxon>
        <taxon>Periconia</taxon>
    </lineage>
</organism>